<dbReference type="Pfam" id="PF12696">
    <property type="entry name" value="TraG-D_C"/>
    <property type="match status" value="1"/>
</dbReference>
<organism evidence="9 10">
    <name type="scientific">Lyngbya confervoides BDU141951</name>
    <dbReference type="NCBI Taxonomy" id="1574623"/>
    <lineage>
        <taxon>Bacteria</taxon>
        <taxon>Bacillati</taxon>
        <taxon>Cyanobacteriota</taxon>
        <taxon>Cyanophyceae</taxon>
        <taxon>Oscillatoriophycideae</taxon>
        <taxon>Oscillatoriales</taxon>
        <taxon>Microcoleaceae</taxon>
        <taxon>Lyngbya</taxon>
    </lineage>
</organism>
<feature type="transmembrane region" description="Helical" evidence="7">
    <location>
        <begin position="25"/>
        <end position="43"/>
    </location>
</feature>
<protein>
    <submittedName>
        <fullName evidence="9">Type IV secretion system DNA-binding domain-containing protein</fullName>
    </submittedName>
</protein>
<proteinExistence type="predicted"/>
<keyword evidence="9" id="KW-0238">DNA-binding</keyword>
<evidence type="ECO:0000256" key="2">
    <source>
        <dbReference type="ARBA" id="ARBA00022475"/>
    </source>
</evidence>
<keyword evidence="3 7" id="KW-0812">Transmembrane</keyword>
<keyword evidence="4 7" id="KW-1133">Transmembrane helix</keyword>
<dbReference type="InterPro" id="IPR027417">
    <property type="entry name" value="P-loop_NTPase"/>
</dbReference>
<keyword evidence="2" id="KW-1003">Cell membrane</keyword>
<dbReference type="Proteomes" id="UP000031561">
    <property type="component" value="Unassembled WGS sequence"/>
</dbReference>
<evidence type="ECO:0000256" key="4">
    <source>
        <dbReference type="ARBA" id="ARBA00022989"/>
    </source>
</evidence>
<keyword evidence="10" id="KW-1185">Reference proteome</keyword>
<feature type="domain" description="TraD/TraG TraM recognition site" evidence="8">
    <location>
        <begin position="372"/>
        <end position="492"/>
    </location>
</feature>
<dbReference type="InterPro" id="IPR032689">
    <property type="entry name" value="TraG-D_C"/>
</dbReference>
<dbReference type="InterPro" id="IPR051539">
    <property type="entry name" value="T4SS-coupling_protein"/>
</dbReference>
<dbReference type="GO" id="GO:0005886">
    <property type="term" value="C:plasma membrane"/>
    <property type="evidence" value="ECO:0007669"/>
    <property type="project" value="UniProtKB-SubCell"/>
</dbReference>
<evidence type="ECO:0000256" key="3">
    <source>
        <dbReference type="ARBA" id="ARBA00022692"/>
    </source>
</evidence>
<evidence type="ECO:0000313" key="9">
    <source>
        <dbReference type="EMBL" id="MCM1985092.1"/>
    </source>
</evidence>
<comment type="subcellular location">
    <subcellularLocation>
        <location evidence="1">Cell membrane</location>
        <topology evidence="1">Multi-pass membrane protein</topology>
    </subcellularLocation>
</comment>
<evidence type="ECO:0000256" key="6">
    <source>
        <dbReference type="SAM" id="MobiDB-lite"/>
    </source>
</evidence>
<evidence type="ECO:0000256" key="1">
    <source>
        <dbReference type="ARBA" id="ARBA00004651"/>
    </source>
</evidence>
<dbReference type="PANTHER" id="PTHR37937">
    <property type="entry name" value="CONJUGATIVE TRANSFER: DNA TRANSPORT"/>
    <property type="match status" value="1"/>
</dbReference>
<dbReference type="RefSeq" id="WP_166283442.1">
    <property type="nucleotide sequence ID" value="NZ_JTHE03000111.1"/>
</dbReference>
<dbReference type="SUPFAM" id="SSF52540">
    <property type="entry name" value="P-loop containing nucleoside triphosphate hydrolases"/>
    <property type="match status" value="1"/>
</dbReference>
<dbReference type="GO" id="GO:0003677">
    <property type="term" value="F:DNA binding"/>
    <property type="evidence" value="ECO:0007669"/>
    <property type="project" value="UniProtKB-KW"/>
</dbReference>
<accession>A0ABD4T9Z6</accession>
<dbReference type="Gene3D" id="3.40.50.300">
    <property type="entry name" value="P-loop containing nucleotide triphosphate hydrolases"/>
    <property type="match status" value="2"/>
</dbReference>
<evidence type="ECO:0000256" key="7">
    <source>
        <dbReference type="SAM" id="Phobius"/>
    </source>
</evidence>
<evidence type="ECO:0000313" key="10">
    <source>
        <dbReference type="Proteomes" id="UP000031561"/>
    </source>
</evidence>
<dbReference type="PANTHER" id="PTHR37937:SF1">
    <property type="entry name" value="CONJUGATIVE TRANSFER: DNA TRANSPORT"/>
    <property type="match status" value="1"/>
</dbReference>
<sequence>MSQPATTQTEQPAIAQELVQPFADVFVSPLGVLLLGVAGLWLWSSLAQMRSKKGTLARGTLAQGKHRTAARKKAVKLMAARKHNEVALYIGTPRGATFHRTGKKWRIYLPEDPKTLYIPGAEAHIAVVGATGCGKSFSAINPMVRSAIDQGFPILYFDLKYTADNPNPSSGFMGYARDRGYQTNVFAPGLPESCRCNPLDLLRDEYDAEMARQFAVVLQKNFSPANAQSNPFFDQNAQKMIQGVMMLAKMAAYPDLMTSRAIARMPNLVESLLHSNLPEVIKAVFDPLISSAGAPETISGIQATVANLLGNLMTPNLLSALVGETTMPLDLDGRQFLSFGVDGQRRDVVLPMIATILHLLVNRNIQRSRKTPLVLVLDEIPAIYLPALADWLNQARSAGLGVILGFQSFALLEKLYGKVGAEELVTGCTTQMIFQLNDKTTAANYSELIGREDVRYHQRSRSRGKGSSGSSRSQQLQTRVILEPNQITTFPQGKCIVFNRGFQDARAVRVPYVAQIQIPQHDLDAVEASQAQWPEIRQGMIERAQFKLPSNEDFLVRNQAATDLLGDATENSASGAVTKEEIANLEAELELDEMEEADIDETQLLLQMKQRQLKPF</sequence>
<reference evidence="9 10" key="1">
    <citation type="journal article" date="2015" name="Genome Announc.">
        <title>Draft Genome Sequence of Filamentous Marine Cyanobacterium Lyngbya confervoides Strain BDU141951.</title>
        <authorList>
            <person name="Chandrababunaidu M.M."/>
            <person name="Sen D."/>
            <person name="Tripathy S."/>
        </authorList>
    </citation>
    <scope>NUCLEOTIDE SEQUENCE [LARGE SCALE GENOMIC DNA]</scope>
    <source>
        <strain evidence="9 10">BDU141951</strain>
    </source>
</reference>
<evidence type="ECO:0000256" key="5">
    <source>
        <dbReference type="ARBA" id="ARBA00023136"/>
    </source>
</evidence>
<dbReference type="CDD" id="cd01127">
    <property type="entry name" value="TrwB_TraG_TraD_VirD4"/>
    <property type="match status" value="1"/>
</dbReference>
<evidence type="ECO:0000259" key="8">
    <source>
        <dbReference type="Pfam" id="PF12696"/>
    </source>
</evidence>
<dbReference type="EMBL" id="JTHE03000111">
    <property type="protein sequence ID" value="MCM1985092.1"/>
    <property type="molecule type" value="Genomic_DNA"/>
</dbReference>
<feature type="region of interest" description="Disordered" evidence="6">
    <location>
        <begin position="455"/>
        <end position="476"/>
    </location>
</feature>
<comment type="caution">
    <text evidence="9">The sequence shown here is derived from an EMBL/GenBank/DDBJ whole genome shotgun (WGS) entry which is preliminary data.</text>
</comment>
<keyword evidence="5 7" id="KW-0472">Membrane</keyword>
<gene>
    <name evidence="9" type="ORF">QQ91_0019925</name>
</gene>
<name>A0ABD4T9Z6_9CYAN</name>
<dbReference type="AlphaFoldDB" id="A0ABD4T9Z6"/>